<organism evidence="4 5">
    <name type="scientific">Aspergillus nanangensis</name>
    <dbReference type="NCBI Taxonomy" id="2582783"/>
    <lineage>
        <taxon>Eukaryota</taxon>
        <taxon>Fungi</taxon>
        <taxon>Dikarya</taxon>
        <taxon>Ascomycota</taxon>
        <taxon>Pezizomycotina</taxon>
        <taxon>Eurotiomycetes</taxon>
        <taxon>Eurotiomycetidae</taxon>
        <taxon>Eurotiales</taxon>
        <taxon>Aspergillaceae</taxon>
        <taxon>Aspergillus</taxon>
        <taxon>Aspergillus subgen. Circumdati</taxon>
    </lineage>
</organism>
<protein>
    <submittedName>
        <fullName evidence="4">Uncharacterized protein</fullName>
    </submittedName>
</protein>
<comment type="caution">
    <text evidence="4">The sequence shown here is derived from an EMBL/GenBank/DDBJ whole genome shotgun (WGS) entry which is preliminary data.</text>
</comment>
<evidence type="ECO:0000256" key="2">
    <source>
        <dbReference type="ARBA" id="ARBA00022857"/>
    </source>
</evidence>
<dbReference type="Pfam" id="PF00106">
    <property type="entry name" value="adh_short"/>
    <property type="match status" value="1"/>
</dbReference>
<dbReference type="PANTHER" id="PTHR44229:SF4">
    <property type="entry name" value="15-HYDROXYPROSTAGLANDIN DEHYDROGENASE [NAD(+)]"/>
    <property type="match status" value="1"/>
</dbReference>
<dbReference type="PRINTS" id="PR00081">
    <property type="entry name" value="GDHRDH"/>
</dbReference>
<keyword evidence="2" id="KW-0521">NADP</keyword>
<evidence type="ECO:0000313" key="4">
    <source>
        <dbReference type="EMBL" id="KAF9891527.1"/>
    </source>
</evidence>
<dbReference type="PROSITE" id="PS00061">
    <property type="entry name" value="ADH_SHORT"/>
    <property type="match status" value="1"/>
</dbReference>
<comment type="similarity">
    <text evidence="1">Belongs to the short-chain dehydrogenases/reductases (SDR) family.</text>
</comment>
<accession>A0AAD4CTM6</accession>
<dbReference type="GO" id="GO:0016616">
    <property type="term" value="F:oxidoreductase activity, acting on the CH-OH group of donors, NAD or NADP as acceptor"/>
    <property type="evidence" value="ECO:0007669"/>
    <property type="project" value="TreeGrafter"/>
</dbReference>
<dbReference type="EMBL" id="VCAU01000018">
    <property type="protein sequence ID" value="KAF9891527.1"/>
    <property type="molecule type" value="Genomic_DNA"/>
</dbReference>
<name>A0AAD4CTM6_ASPNN</name>
<dbReference type="AlphaFoldDB" id="A0AAD4CTM6"/>
<dbReference type="PANTHER" id="PTHR44229">
    <property type="entry name" value="15-HYDROXYPROSTAGLANDIN DEHYDROGENASE [NAD(+)]"/>
    <property type="match status" value="1"/>
</dbReference>
<dbReference type="Proteomes" id="UP001194746">
    <property type="component" value="Unassembled WGS sequence"/>
</dbReference>
<gene>
    <name evidence="4" type="ORF">FE257_003994</name>
</gene>
<dbReference type="GO" id="GO:0005737">
    <property type="term" value="C:cytoplasm"/>
    <property type="evidence" value="ECO:0007669"/>
    <property type="project" value="TreeGrafter"/>
</dbReference>
<proteinExistence type="inferred from homology"/>
<sequence>MAYTGKTAYITGGASGIGRSLAARMKIVIADRNLDGAEEVVRAANQHGQVAWAVQVDVADWESQRRGFEDAIDKLGRINYVFAVAGIPELSWLPNRPNATEFEKPNLSVFDVNGTGPLYTSALAIQHFRRQKRDNHGYRGKIVAVASGCSFYYIPSLPVYTASKHAVLGFVRSFGKYLPDENITLNAICPNIVKTNISTGTFYDRAEERGLLISVDTLVEAFESLLGDSATSGEAIEVLPGSDGYRIKEIPEYTNDKCKESVEMTNDRSHRSFKFHQPVLD</sequence>
<evidence type="ECO:0000256" key="1">
    <source>
        <dbReference type="ARBA" id="ARBA00006484"/>
    </source>
</evidence>
<dbReference type="GO" id="GO:0044550">
    <property type="term" value="P:secondary metabolite biosynthetic process"/>
    <property type="evidence" value="ECO:0007669"/>
    <property type="project" value="UniProtKB-ARBA"/>
</dbReference>
<reference evidence="4" key="1">
    <citation type="journal article" date="2019" name="Beilstein J. Org. Chem.">
        <title>Nanangenines: drimane sesquiterpenoids as the dominant metabolite cohort of a novel Australian fungus, Aspergillus nanangensis.</title>
        <authorList>
            <person name="Lacey H.J."/>
            <person name="Gilchrist C.L.M."/>
            <person name="Crombie A."/>
            <person name="Kalaitzis J.A."/>
            <person name="Vuong D."/>
            <person name="Rutledge P.J."/>
            <person name="Turner P."/>
            <person name="Pitt J.I."/>
            <person name="Lacey E."/>
            <person name="Chooi Y.H."/>
            <person name="Piggott A.M."/>
        </authorList>
    </citation>
    <scope>NUCLEOTIDE SEQUENCE</scope>
    <source>
        <strain evidence="4">MST-FP2251</strain>
    </source>
</reference>
<dbReference type="InterPro" id="IPR002347">
    <property type="entry name" value="SDR_fam"/>
</dbReference>
<reference evidence="4" key="2">
    <citation type="submission" date="2020-02" db="EMBL/GenBank/DDBJ databases">
        <authorList>
            <person name="Gilchrist C.L.M."/>
            <person name="Chooi Y.-H."/>
        </authorList>
    </citation>
    <scope>NUCLEOTIDE SEQUENCE</scope>
    <source>
        <strain evidence="4">MST-FP2251</strain>
    </source>
</reference>
<evidence type="ECO:0000256" key="3">
    <source>
        <dbReference type="ARBA" id="ARBA00023002"/>
    </source>
</evidence>
<dbReference type="Gene3D" id="3.40.50.720">
    <property type="entry name" value="NAD(P)-binding Rossmann-like Domain"/>
    <property type="match status" value="1"/>
</dbReference>
<dbReference type="InterPro" id="IPR020904">
    <property type="entry name" value="Sc_DH/Rdtase_CS"/>
</dbReference>
<dbReference type="SUPFAM" id="SSF51735">
    <property type="entry name" value="NAD(P)-binding Rossmann-fold domains"/>
    <property type="match status" value="1"/>
</dbReference>
<keyword evidence="5" id="KW-1185">Reference proteome</keyword>
<evidence type="ECO:0000313" key="5">
    <source>
        <dbReference type="Proteomes" id="UP001194746"/>
    </source>
</evidence>
<keyword evidence="3" id="KW-0560">Oxidoreductase</keyword>
<dbReference type="InterPro" id="IPR036291">
    <property type="entry name" value="NAD(P)-bd_dom_sf"/>
</dbReference>